<evidence type="ECO:0000313" key="4">
    <source>
        <dbReference type="Proteomes" id="UP001183604"/>
    </source>
</evidence>
<dbReference type="PANTHER" id="PTHR36978">
    <property type="entry name" value="P-LOOP CONTAINING NUCLEOTIDE TRIPHOSPHATE HYDROLASE"/>
    <property type="match status" value="1"/>
</dbReference>
<dbReference type="AlphaFoldDB" id="A0A9X3PK20"/>
<evidence type="ECO:0000313" key="2">
    <source>
        <dbReference type="EMBL" id="MDR7337158.1"/>
    </source>
</evidence>
<name>A0A9X3PK20_9ACTN</name>
<evidence type="ECO:0000313" key="3">
    <source>
        <dbReference type="Proteomes" id="UP001145799"/>
    </source>
</evidence>
<dbReference type="Gene3D" id="3.40.50.300">
    <property type="entry name" value="P-loop containing nucleotide triphosphate hydrolases"/>
    <property type="match status" value="1"/>
</dbReference>
<comment type="caution">
    <text evidence="1">The sequence shown here is derived from an EMBL/GenBank/DDBJ whole genome shotgun (WGS) entry which is preliminary data.</text>
</comment>
<dbReference type="Pfam" id="PF17784">
    <property type="entry name" value="Sulfotransfer_4"/>
    <property type="match status" value="1"/>
</dbReference>
<dbReference type="InterPro" id="IPR027417">
    <property type="entry name" value="P-loop_NTPase"/>
</dbReference>
<proteinExistence type="predicted"/>
<dbReference type="InterPro" id="IPR040632">
    <property type="entry name" value="Sulfotransfer_4"/>
</dbReference>
<dbReference type="PANTHER" id="PTHR36978:SF4">
    <property type="entry name" value="P-LOOP CONTAINING NUCLEOSIDE TRIPHOSPHATE HYDROLASE PROTEIN"/>
    <property type="match status" value="1"/>
</dbReference>
<dbReference type="EMBL" id="JAVDYD010000001">
    <property type="protein sequence ID" value="MDR7337158.1"/>
    <property type="molecule type" value="Genomic_DNA"/>
</dbReference>
<organism evidence="1 3">
    <name type="scientific">Glycomyces lechevalierae</name>
    <dbReference type="NCBI Taxonomy" id="256034"/>
    <lineage>
        <taxon>Bacteria</taxon>
        <taxon>Bacillati</taxon>
        <taxon>Actinomycetota</taxon>
        <taxon>Actinomycetes</taxon>
        <taxon>Glycomycetales</taxon>
        <taxon>Glycomycetaceae</taxon>
        <taxon>Glycomyces</taxon>
    </lineage>
</organism>
<dbReference type="EMBL" id="JAPZVQ010000004">
    <property type="protein sequence ID" value="MDA1385226.1"/>
    <property type="molecule type" value="Genomic_DNA"/>
</dbReference>
<gene>
    <name evidence="2" type="ORF">J2S69_000877</name>
    <name evidence="1" type="ORF">O2L01_09545</name>
</gene>
<reference evidence="1" key="1">
    <citation type="submission" date="2022-12" db="EMBL/GenBank/DDBJ databases">
        <title>Gycomyces niveus sp.nov., a novel actinomycete isolated from soil in Shouguang.</title>
        <authorList>
            <person name="Yang X."/>
        </authorList>
    </citation>
    <scope>NUCLEOTIDE SEQUENCE</scope>
    <source>
        <strain evidence="1">DSM 44724</strain>
    </source>
</reference>
<protein>
    <submittedName>
        <fullName evidence="1">Sulfotransferase family protein</fullName>
    </submittedName>
</protein>
<accession>A0A9X3PK20</accession>
<dbReference type="Proteomes" id="UP001183604">
    <property type="component" value="Unassembled WGS sequence"/>
</dbReference>
<sequence length="214" mass="23834">MLRVIGAGLPRTGTMTLKNALETLLGAPCHHMAEVFARAETDPPAFKAAAEGDYPDWDALFEGYAAAVDWPASAFYAELAEQYPDAIVVLSRRDSFETWWTSVNNTIFKRFEDPLVEAGPEWLAMIEGLWTKTFGDADRTGDTAAVKAAYERYHDRVRETVPAGRLVEFETGAGWEPLCKALDLPIPAEPFPHLNSTKEFNDKMAQFQAEHPQP</sequence>
<dbReference type="SUPFAM" id="SSF52540">
    <property type="entry name" value="P-loop containing nucleoside triphosphate hydrolases"/>
    <property type="match status" value="1"/>
</dbReference>
<evidence type="ECO:0000313" key="1">
    <source>
        <dbReference type="EMBL" id="MDA1385226.1"/>
    </source>
</evidence>
<keyword evidence="4" id="KW-1185">Reference proteome</keyword>
<dbReference type="Proteomes" id="UP001145799">
    <property type="component" value="Unassembled WGS sequence"/>
</dbReference>
<reference evidence="2 4" key="2">
    <citation type="submission" date="2023-07" db="EMBL/GenBank/DDBJ databases">
        <title>Sequencing the genomes of 1000 actinobacteria strains.</title>
        <authorList>
            <person name="Klenk H.-P."/>
        </authorList>
    </citation>
    <scope>NUCLEOTIDE SEQUENCE [LARGE SCALE GENOMIC DNA]</scope>
    <source>
        <strain evidence="2 4">DSM 44724</strain>
    </source>
</reference>
<dbReference type="RefSeq" id="WP_270121687.1">
    <property type="nucleotide sequence ID" value="NZ_BAAAOM010000002.1"/>
</dbReference>